<evidence type="ECO:0000256" key="9">
    <source>
        <dbReference type="SAM" id="MobiDB-lite"/>
    </source>
</evidence>
<dbReference type="AlphaFoldDB" id="A0A367LFD0"/>
<organism evidence="12 13">
    <name type="scientific">Ophiocordyceps polyrhachis-furcata BCC 54312</name>
    <dbReference type="NCBI Taxonomy" id="1330021"/>
    <lineage>
        <taxon>Eukaryota</taxon>
        <taxon>Fungi</taxon>
        <taxon>Dikarya</taxon>
        <taxon>Ascomycota</taxon>
        <taxon>Pezizomycotina</taxon>
        <taxon>Sordariomycetes</taxon>
        <taxon>Hypocreomycetidae</taxon>
        <taxon>Hypocreales</taxon>
        <taxon>Ophiocordycipitaceae</taxon>
        <taxon>Ophiocordyceps</taxon>
    </lineage>
</organism>
<proteinExistence type="inferred from homology"/>
<dbReference type="PANTHER" id="PTHR21327">
    <property type="entry name" value="GTP CYCLOHYDROLASE II-RELATED"/>
    <property type="match status" value="1"/>
</dbReference>
<evidence type="ECO:0000256" key="4">
    <source>
        <dbReference type="ARBA" id="ARBA00022619"/>
    </source>
</evidence>
<evidence type="ECO:0000313" key="12">
    <source>
        <dbReference type="EMBL" id="RCI13138.1"/>
    </source>
</evidence>
<dbReference type="OrthoDB" id="5569761at2759"/>
<dbReference type="Proteomes" id="UP000253664">
    <property type="component" value="Unassembled WGS sequence"/>
</dbReference>
<dbReference type="InterPro" id="IPR000926">
    <property type="entry name" value="RibA"/>
</dbReference>
<evidence type="ECO:0000256" key="1">
    <source>
        <dbReference type="ARBA" id="ARBA00005104"/>
    </source>
</evidence>
<feature type="region of interest" description="Disordered" evidence="9">
    <location>
        <begin position="1080"/>
        <end position="1104"/>
    </location>
</feature>
<feature type="compositionally biased region" description="Low complexity" evidence="9">
    <location>
        <begin position="754"/>
        <end position="766"/>
    </location>
</feature>
<feature type="region of interest" description="Disordered" evidence="9">
    <location>
        <begin position="121"/>
        <end position="177"/>
    </location>
</feature>
<evidence type="ECO:0000259" key="10">
    <source>
        <dbReference type="Pfam" id="PF00925"/>
    </source>
</evidence>
<comment type="catalytic activity">
    <reaction evidence="8">
        <text>GTP + 4 H2O = 2,5-diamino-6-hydroxy-4-(5-phosphoribosylamino)-pyrimidine + formate + 2 phosphate + 3 H(+)</text>
        <dbReference type="Rhea" id="RHEA:23704"/>
        <dbReference type="ChEBI" id="CHEBI:15377"/>
        <dbReference type="ChEBI" id="CHEBI:15378"/>
        <dbReference type="ChEBI" id="CHEBI:15740"/>
        <dbReference type="ChEBI" id="CHEBI:37565"/>
        <dbReference type="ChEBI" id="CHEBI:43474"/>
        <dbReference type="ChEBI" id="CHEBI:58614"/>
        <dbReference type="EC" id="3.5.4.25"/>
    </reaction>
</comment>
<evidence type="ECO:0000256" key="8">
    <source>
        <dbReference type="ARBA" id="ARBA00049295"/>
    </source>
</evidence>
<dbReference type="Pfam" id="PF00925">
    <property type="entry name" value="GTP_cyclohydro2"/>
    <property type="match status" value="1"/>
</dbReference>
<dbReference type="GO" id="GO:0005525">
    <property type="term" value="F:GTP binding"/>
    <property type="evidence" value="ECO:0007669"/>
    <property type="project" value="UniProtKB-KW"/>
</dbReference>
<dbReference type="InterPro" id="IPR036144">
    <property type="entry name" value="RibA-like_sf"/>
</dbReference>
<dbReference type="SUPFAM" id="SSF142695">
    <property type="entry name" value="RibA-like"/>
    <property type="match status" value="1"/>
</dbReference>
<evidence type="ECO:0000256" key="5">
    <source>
        <dbReference type="ARBA" id="ARBA00022741"/>
    </source>
</evidence>
<evidence type="ECO:0000256" key="6">
    <source>
        <dbReference type="ARBA" id="ARBA00022801"/>
    </source>
</evidence>
<comment type="similarity">
    <text evidence="2">Belongs to the GTP cyclohydrolase II family.</text>
</comment>
<evidence type="ECO:0000256" key="3">
    <source>
        <dbReference type="ARBA" id="ARBA00012762"/>
    </source>
</evidence>
<keyword evidence="6" id="KW-0378">Hydrolase</keyword>
<feature type="region of interest" description="Disordered" evidence="9">
    <location>
        <begin position="1026"/>
        <end position="1051"/>
    </location>
</feature>
<keyword evidence="13" id="KW-1185">Reference proteome</keyword>
<comment type="caution">
    <text evidence="12">The sequence shown here is derived from an EMBL/GenBank/DDBJ whole genome shotgun (WGS) entry which is preliminary data.</text>
</comment>
<feature type="compositionally biased region" description="Low complexity" evidence="9">
    <location>
        <begin position="849"/>
        <end position="863"/>
    </location>
</feature>
<dbReference type="Gene3D" id="3.40.50.10990">
    <property type="entry name" value="GTP cyclohydrolase II"/>
    <property type="match status" value="1"/>
</dbReference>
<sequence>MSLQTSAICTGDRPSKYTFKAGAISHLSKPFTVTAARSSLPARENFHPFAGETPASSGPEHQPLFDIRGRLSDRPHAIRLTKPILPPIMSPDVDAPCRLPSFYSPPTKPEAATGQPIDLLSLPESSTVPRPSPQPSPPPSLLSPAVTPRAQTPSASAPRGVPVDSSIPSGGCGTKRPRLLETLPEVQCIVRARIPTVAGTEMFLHLYTNSVDSKEHLAIVFGNHIRSQSLDAPREGETEMDRMVRGAYTGRLYPGRTASHASAATADESVVTPSKTPPLVRIHSECYTGETAWSARCDCGEQLDEAARLMGLPESASGGIIIYLRQEGRGIGLSEKLKAYNLQDLGSDTVEANLLLRHPADARSYGLATAMLLDLGQTDIRLLTNNPDKVRAVEGPNREIVVRERVPMVPLSWKGQGGFRSDEVEGYLKTKVGKAKSRFEIVNMPLQEPLRLRLSVHRYGVPDVKLVWPCERSSDFTIFKLLDQVNQVIPLETSEWGLEDYAVELADSSGGSYECLHFQQVSEILKNDDEVIIRCLQGDDLKRRRLTGRHQISADGRHLVDGIVFGRPWLRTPRDRPALELPPRKRARFAEDYYDGNDDIDKYAYGHDERQPRLLEEDPDAFDDDESFHDSGPDQDGDESSGDDMDDEGDDEKDLAADRKFLLQANQTLDHVVLRGATSNTVMNGLDLNSLDGIVALRAAFPLTPVTAIEAELLRNNKDVEKAYNSLNRSNDSALSFDKVKERCVMRGIPIADGSASKSNTGSASSVQSAERPLIEVVESVEDESSGSAVDEKESSDSDTDDEVTSLPQDTSSDSSESDTDDQTAGAAQESSSDDGEAGSDCDGRESLSDSSGTSDSDSSLSDSSDDGAPVGQLFMAHSQQAKTGSGSQGGHSSTVKGDKPAPTTENQAGHKSRPLTKTQKRNARRRMQTANRQAERERSVHVLLENHKQQLLRSIAPPRSAEEDAASEALLEVDAGEIAPDKRRSRVDNGAGRRLLFGALGLKAPKTKAEEDEIKQILMKGVRPLQNPRLEQSEAADESTPTAPDPADDSWRQKLTYCAEECCHEDVHLSSPPFPFKQRWDPQQRWVPQQGTEKAGSKRKRKHAEDFYGDCDSGLCVDEEDANRTRSEATGGDSFPDTADEDLVALPADLNILPVLRAEAVREGMIITWRQMVMSKATRWQPQIAQRTGRVLSGTDEAEVHVQLAVRDREDRKKTYDAKTGQRVYDKFEAPDLDGEDDVDGDDDGVRMLSWEELIDPRILGDGEEAETMVAATVA</sequence>
<dbReference type="CDD" id="cd00641">
    <property type="entry name" value="GTP_cyclohydro2"/>
    <property type="match status" value="1"/>
</dbReference>
<dbReference type="InterPro" id="IPR055781">
    <property type="entry name" value="DUF7357"/>
</dbReference>
<name>A0A367LFD0_9HYPO</name>
<evidence type="ECO:0000256" key="2">
    <source>
        <dbReference type="ARBA" id="ARBA00008131"/>
    </source>
</evidence>
<comment type="pathway">
    <text evidence="1">Cofactor biosynthesis; riboflavin biosynthesis.</text>
</comment>
<evidence type="ECO:0000256" key="7">
    <source>
        <dbReference type="ARBA" id="ARBA00023134"/>
    </source>
</evidence>
<dbReference type="EC" id="3.5.4.25" evidence="3"/>
<gene>
    <name evidence="12" type="ORF">L249_1136</name>
</gene>
<feature type="region of interest" description="Disordered" evidence="9">
    <location>
        <begin position="618"/>
        <end position="652"/>
    </location>
</feature>
<dbReference type="NCBIfam" id="NF001591">
    <property type="entry name" value="PRK00393.1"/>
    <property type="match status" value="1"/>
</dbReference>
<dbReference type="Pfam" id="PF24054">
    <property type="entry name" value="DUF7357"/>
    <property type="match status" value="1"/>
</dbReference>
<keyword evidence="5" id="KW-0547">Nucleotide-binding</keyword>
<feature type="region of interest" description="Disordered" evidence="9">
    <location>
        <begin position="752"/>
        <end position="941"/>
    </location>
</feature>
<dbReference type="InterPro" id="IPR032677">
    <property type="entry name" value="GTP_cyclohydro_II"/>
</dbReference>
<evidence type="ECO:0000259" key="11">
    <source>
        <dbReference type="Pfam" id="PF24054"/>
    </source>
</evidence>
<feature type="domain" description="GTP cyclohydrolase II" evidence="10">
    <location>
        <begin position="190"/>
        <end position="402"/>
    </location>
</feature>
<evidence type="ECO:0000313" key="13">
    <source>
        <dbReference type="Proteomes" id="UP000253664"/>
    </source>
</evidence>
<accession>A0A367LFD0</accession>
<dbReference type="STRING" id="1330021.A0A367LFD0"/>
<reference evidence="12 13" key="1">
    <citation type="journal article" date="2015" name="BMC Genomics">
        <title>Insights from the genome of Ophiocordyceps polyrhachis-furcata to pathogenicity and host specificity in insect fungi.</title>
        <authorList>
            <person name="Wichadakul D."/>
            <person name="Kobmoo N."/>
            <person name="Ingsriswang S."/>
            <person name="Tangphatsornruang S."/>
            <person name="Chantasingh D."/>
            <person name="Luangsa-ard J.J."/>
            <person name="Eurwilaichitr L."/>
        </authorList>
    </citation>
    <scope>NUCLEOTIDE SEQUENCE [LARGE SCALE GENOMIC DNA]</scope>
    <source>
        <strain evidence="12 13">BCC 54312</strain>
    </source>
</reference>
<dbReference type="GO" id="GO:0003935">
    <property type="term" value="F:GTP cyclohydrolase II activity"/>
    <property type="evidence" value="ECO:0007669"/>
    <property type="project" value="UniProtKB-EC"/>
</dbReference>
<keyword evidence="4" id="KW-0686">Riboflavin biosynthesis</keyword>
<dbReference type="PANTHER" id="PTHR21327:SF29">
    <property type="entry name" value="GTP CYCLOHYDROLASE-2"/>
    <property type="match status" value="1"/>
</dbReference>
<keyword evidence="7" id="KW-0342">GTP-binding</keyword>
<feature type="domain" description="DUF7357" evidence="11">
    <location>
        <begin position="450"/>
        <end position="584"/>
    </location>
</feature>
<dbReference type="GO" id="GO:0009231">
    <property type="term" value="P:riboflavin biosynthetic process"/>
    <property type="evidence" value="ECO:0007669"/>
    <property type="project" value="UniProtKB-KW"/>
</dbReference>
<feature type="compositionally biased region" description="Pro residues" evidence="9">
    <location>
        <begin position="130"/>
        <end position="141"/>
    </location>
</feature>
<dbReference type="EMBL" id="LKCN02000007">
    <property type="protein sequence ID" value="RCI13138.1"/>
    <property type="molecule type" value="Genomic_DNA"/>
</dbReference>
<protein>
    <recommendedName>
        <fullName evidence="3">GTP cyclohydrolase II</fullName>
        <ecNumber evidence="3">3.5.4.25</ecNumber>
    </recommendedName>
</protein>
<feature type="compositionally biased region" description="Basic residues" evidence="9">
    <location>
        <begin position="911"/>
        <end position="928"/>
    </location>
</feature>